<feature type="chain" id="PRO_5025489448" evidence="2">
    <location>
        <begin position="19"/>
        <end position="58"/>
    </location>
</feature>
<keyword evidence="4" id="KW-1185">Reference proteome</keyword>
<evidence type="ECO:0000313" key="3">
    <source>
        <dbReference type="EMBL" id="GFH19347.1"/>
    </source>
</evidence>
<proteinExistence type="predicted"/>
<name>A0A699Z9L0_HAELA</name>
<feature type="transmembrane region" description="Helical" evidence="1">
    <location>
        <begin position="28"/>
        <end position="49"/>
    </location>
</feature>
<organism evidence="3 4">
    <name type="scientific">Haematococcus lacustris</name>
    <name type="common">Green alga</name>
    <name type="synonym">Haematococcus pluvialis</name>
    <dbReference type="NCBI Taxonomy" id="44745"/>
    <lineage>
        <taxon>Eukaryota</taxon>
        <taxon>Viridiplantae</taxon>
        <taxon>Chlorophyta</taxon>
        <taxon>core chlorophytes</taxon>
        <taxon>Chlorophyceae</taxon>
        <taxon>CS clade</taxon>
        <taxon>Chlamydomonadales</taxon>
        <taxon>Haematococcaceae</taxon>
        <taxon>Haematococcus</taxon>
    </lineage>
</organism>
<feature type="signal peptide" evidence="2">
    <location>
        <begin position="1"/>
        <end position="18"/>
    </location>
</feature>
<comment type="caution">
    <text evidence="3">The sequence shown here is derived from an EMBL/GenBank/DDBJ whole genome shotgun (WGS) entry which is preliminary data.</text>
</comment>
<keyword evidence="1" id="KW-0812">Transmembrane</keyword>
<keyword evidence="1" id="KW-1133">Transmembrane helix</keyword>
<dbReference type="EMBL" id="BLLF01001446">
    <property type="protein sequence ID" value="GFH19347.1"/>
    <property type="molecule type" value="Genomic_DNA"/>
</dbReference>
<dbReference type="Proteomes" id="UP000485058">
    <property type="component" value="Unassembled WGS sequence"/>
</dbReference>
<dbReference type="AlphaFoldDB" id="A0A699Z9L0"/>
<accession>A0A699Z9L0</accession>
<gene>
    <name evidence="3" type="ORF">HaLaN_16283</name>
</gene>
<evidence type="ECO:0000313" key="4">
    <source>
        <dbReference type="Proteomes" id="UP000485058"/>
    </source>
</evidence>
<keyword evidence="1" id="KW-0472">Membrane</keyword>
<protein>
    <submittedName>
        <fullName evidence="3">Uncharacterized protein</fullName>
    </submittedName>
</protein>
<feature type="non-terminal residue" evidence="3">
    <location>
        <position position="58"/>
    </location>
</feature>
<reference evidence="3 4" key="1">
    <citation type="submission" date="2020-02" db="EMBL/GenBank/DDBJ databases">
        <title>Draft genome sequence of Haematococcus lacustris strain NIES-144.</title>
        <authorList>
            <person name="Morimoto D."/>
            <person name="Nakagawa S."/>
            <person name="Yoshida T."/>
            <person name="Sawayama S."/>
        </authorList>
    </citation>
    <scope>NUCLEOTIDE SEQUENCE [LARGE SCALE GENOMIC DNA]</scope>
    <source>
        <strain evidence="3 4">NIES-144</strain>
    </source>
</reference>
<keyword evidence="2" id="KW-0732">Signal</keyword>
<sequence>MIKYFSLAALFCIASAVAKWNSSTDIKMVLHSLAFIGAGLLGTYVMPFYQKAKLDKET</sequence>
<evidence type="ECO:0000256" key="1">
    <source>
        <dbReference type="SAM" id="Phobius"/>
    </source>
</evidence>
<evidence type="ECO:0000256" key="2">
    <source>
        <dbReference type="SAM" id="SignalP"/>
    </source>
</evidence>